<evidence type="ECO:0000313" key="1">
    <source>
        <dbReference type="EMBL" id="RVD92042.1"/>
    </source>
</evidence>
<dbReference type="AlphaFoldDB" id="A0A437ALM8"/>
<gene>
    <name evidence="1" type="ORF">TUBRATIS_14690</name>
</gene>
<proteinExistence type="predicted"/>
<name>A0A437ALM8_9MICR</name>
<keyword evidence="2" id="KW-1185">Reference proteome</keyword>
<protein>
    <submittedName>
        <fullName evidence="1">Uncharacterized protein</fullName>
    </submittedName>
</protein>
<organism evidence="1 2">
    <name type="scientific">Tubulinosema ratisbonensis</name>
    <dbReference type="NCBI Taxonomy" id="291195"/>
    <lineage>
        <taxon>Eukaryota</taxon>
        <taxon>Fungi</taxon>
        <taxon>Fungi incertae sedis</taxon>
        <taxon>Microsporidia</taxon>
        <taxon>Tubulinosematoidea</taxon>
        <taxon>Tubulinosematidae</taxon>
        <taxon>Tubulinosema</taxon>
    </lineage>
</organism>
<dbReference type="Proteomes" id="UP000282876">
    <property type="component" value="Unassembled WGS sequence"/>
</dbReference>
<dbReference type="EMBL" id="RCSS01000329">
    <property type="protein sequence ID" value="RVD92042.1"/>
    <property type="molecule type" value="Genomic_DNA"/>
</dbReference>
<comment type="caution">
    <text evidence="1">The sequence shown here is derived from an EMBL/GenBank/DDBJ whole genome shotgun (WGS) entry which is preliminary data.</text>
</comment>
<evidence type="ECO:0000313" key="2">
    <source>
        <dbReference type="Proteomes" id="UP000282876"/>
    </source>
</evidence>
<reference evidence="1 2" key="1">
    <citation type="submission" date="2018-10" db="EMBL/GenBank/DDBJ databases">
        <title>Draft genome sequence of the microsporidian Tubulinosema ratisbonensis.</title>
        <authorList>
            <person name="Polonais V."/>
            <person name="Peyretaillade E."/>
            <person name="Niehus S."/>
            <person name="Wawrzyniak I."/>
            <person name="Franchet A."/>
            <person name="Gaspin C."/>
            <person name="Reichstadt M."/>
            <person name="Belser C."/>
            <person name="Labadie K."/>
            <person name="Delbac F."/>
            <person name="Ferrandon D."/>
        </authorList>
    </citation>
    <scope>NUCLEOTIDE SEQUENCE [LARGE SCALE GENOMIC DNA]</scope>
    <source>
        <strain evidence="1 2">Franzen</strain>
    </source>
</reference>
<sequence length="165" mass="19617">MFLLFLSKFFCCNFFKNPYQKLHDQEEVDYTIKMENKWDILPYKESRKYFENESKVTFTQRKTIDQKLYQEDSKSNFKTSENYDEKKFVGESQPMCINSSSRIKIKVDLSKCKPKTRVKKEEAFQDLLVDLQKSSAMLLEFFKKITQPKSGELPINVKIGISIRC</sequence>
<accession>A0A437ALM8</accession>
<dbReference type="VEuPathDB" id="MicrosporidiaDB:TUBRATIS_14690"/>